<protein>
    <submittedName>
        <fullName evidence="1">Uncharacterized protein</fullName>
    </submittedName>
</protein>
<proteinExistence type="predicted"/>
<dbReference type="RefSeq" id="WP_354636420.1">
    <property type="nucleotide sequence ID" value="NZ_CP159837.1"/>
</dbReference>
<gene>
    <name evidence="1" type="ORF">ABWT76_003232</name>
</gene>
<dbReference type="InterPro" id="IPR011049">
    <property type="entry name" value="Serralysin-like_metalloprot_C"/>
</dbReference>
<accession>A0AAU8JNR6</accession>
<evidence type="ECO:0000313" key="1">
    <source>
        <dbReference type="EMBL" id="XCM40167.1"/>
    </source>
</evidence>
<dbReference type="Gene3D" id="2.150.10.10">
    <property type="entry name" value="Serralysin-like metalloprotease, C-terminal"/>
    <property type="match status" value="1"/>
</dbReference>
<dbReference type="PROSITE" id="PS00330">
    <property type="entry name" value="HEMOLYSIN_CALCIUM"/>
    <property type="match status" value="1"/>
</dbReference>
<sequence length="164" mass="17332">MLNGADGNDQILGGAQDDQIFAGLGNDKINGGRGLDTLTGVDPSQGLGVGEIDTLRGGMNSDRFVLGDANGLYYNDGDCSNLGFSDYALLRDFLISEDTIQLSGNASQYSVVNAQTYFQGSLPDSLLYNSAAILFKNASGSDELIAIVQGYTSLDLAQSYFNFV</sequence>
<dbReference type="InterPro" id="IPR018511">
    <property type="entry name" value="Hemolysin-typ_Ca-bd_CS"/>
</dbReference>
<name>A0AAU8JNR6_9CYAN</name>
<reference evidence="1" key="1">
    <citation type="submission" date="2024-07" db="EMBL/GenBank/DDBJ databases">
        <authorList>
            <person name="Kim Y.J."/>
            <person name="Jeong J.Y."/>
        </authorList>
    </citation>
    <scope>NUCLEOTIDE SEQUENCE</scope>
    <source>
        <strain evidence="1">GIHE-MW2</strain>
    </source>
</reference>
<dbReference type="InterPro" id="IPR001343">
    <property type="entry name" value="Hemolysn_Ca-bd"/>
</dbReference>
<dbReference type="PRINTS" id="PR00313">
    <property type="entry name" value="CABNDNGRPT"/>
</dbReference>
<organism evidence="1">
    <name type="scientific">Planktothricoides raciborskii GIHE-MW2</name>
    <dbReference type="NCBI Taxonomy" id="2792601"/>
    <lineage>
        <taxon>Bacteria</taxon>
        <taxon>Bacillati</taxon>
        <taxon>Cyanobacteriota</taxon>
        <taxon>Cyanophyceae</taxon>
        <taxon>Oscillatoriophycideae</taxon>
        <taxon>Oscillatoriales</taxon>
        <taxon>Oscillatoriaceae</taxon>
        <taxon>Planktothricoides</taxon>
    </lineage>
</organism>
<dbReference type="GO" id="GO:0005509">
    <property type="term" value="F:calcium ion binding"/>
    <property type="evidence" value="ECO:0007669"/>
    <property type="project" value="InterPro"/>
</dbReference>
<dbReference type="EMBL" id="CP159837">
    <property type="protein sequence ID" value="XCM40167.1"/>
    <property type="molecule type" value="Genomic_DNA"/>
</dbReference>
<dbReference type="AlphaFoldDB" id="A0AAU8JNR6"/>
<dbReference type="SUPFAM" id="SSF51120">
    <property type="entry name" value="beta-Roll"/>
    <property type="match status" value="1"/>
</dbReference>
<dbReference type="Pfam" id="PF00353">
    <property type="entry name" value="HemolysinCabind"/>
    <property type="match status" value="1"/>
</dbReference>